<organism evidence="2 3">
    <name type="scientific">candidate division KSB3 bacterium</name>
    <dbReference type="NCBI Taxonomy" id="2044937"/>
    <lineage>
        <taxon>Bacteria</taxon>
        <taxon>candidate division KSB3</taxon>
    </lineage>
</organism>
<sequence length="188" mass="20278">MRFRTFSIAVFISLFLASSLMGCGKPGASSTNLTNSHVTITSINDNAPLLSDVLNGGAVTNDIITVNFHCSSKHLGSGTNPTNPDESSSFDTIIFRSYHVEHLRSDGGPNPQDFTLGTNLVLEPDSSAEVRIVIVSAFIKNRSPLKELRDEGQIVTTARVTFYGEDGYGNDISVRSSLSIAFANYPDE</sequence>
<reference evidence="2 3" key="1">
    <citation type="submission" date="2017-10" db="EMBL/GenBank/DDBJ databases">
        <title>Novel microbial diversity and functional potential in the marine mammal oral microbiome.</title>
        <authorList>
            <person name="Dudek N.K."/>
            <person name="Sun C.L."/>
            <person name="Burstein D."/>
            <person name="Kantor R.S."/>
            <person name="Aliaga Goltsman D.S."/>
            <person name="Bik E.M."/>
            <person name="Thomas B.C."/>
            <person name="Banfield J.F."/>
            <person name="Relman D.A."/>
        </authorList>
    </citation>
    <scope>NUCLEOTIDE SEQUENCE [LARGE SCALE GENOMIC DNA]</scope>
    <source>
        <strain evidence="2">DOLZORAL124_49_17</strain>
    </source>
</reference>
<gene>
    <name evidence="2" type="ORF">CSB45_01740</name>
</gene>
<evidence type="ECO:0000313" key="2">
    <source>
        <dbReference type="EMBL" id="PID59150.1"/>
    </source>
</evidence>
<comment type="caution">
    <text evidence="2">The sequence shown here is derived from an EMBL/GenBank/DDBJ whole genome shotgun (WGS) entry which is preliminary data.</text>
</comment>
<dbReference type="PROSITE" id="PS51257">
    <property type="entry name" value="PROKAR_LIPOPROTEIN"/>
    <property type="match status" value="1"/>
</dbReference>
<evidence type="ECO:0000313" key="3">
    <source>
        <dbReference type="Proteomes" id="UP000229740"/>
    </source>
</evidence>
<dbReference type="AlphaFoldDB" id="A0A2G6EAN5"/>
<keyword evidence="1" id="KW-0732">Signal</keyword>
<name>A0A2G6EAN5_9BACT</name>
<feature type="signal peptide" evidence="1">
    <location>
        <begin position="1"/>
        <end position="22"/>
    </location>
</feature>
<accession>A0A2G6EAN5</accession>
<feature type="chain" id="PRO_5014642297" evidence="1">
    <location>
        <begin position="23"/>
        <end position="188"/>
    </location>
</feature>
<evidence type="ECO:0000256" key="1">
    <source>
        <dbReference type="SAM" id="SignalP"/>
    </source>
</evidence>
<dbReference type="EMBL" id="PDPS01000020">
    <property type="protein sequence ID" value="PID59150.1"/>
    <property type="molecule type" value="Genomic_DNA"/>
</dbReference>
<proteinExistence type="predicted"/>
<protein>
    <submittedName>
        <fullName evidence="2">Uncharacterized protein</fullName>
    </submittedName>
</protein>
<dbReference type="Proteomes" id="UP000229740">
    <property type="component" value="Unassembled WGS sequence"/>
</dbReference>